<dbReference type="PROSITE" id="PS00699">
    <property type="entry name" value="NITROGENASE_1_1"/>
    <property type="match status" value="1"/>
</dbReference>
<keyword evidence="9" id="KW-0560">Oxidoreductase</keyword>
<evidence type="ECO:0000256" key="7">
    <source>
        <dbReference type="SAM" id="MobiDB-lite"/>
    </source>
</evidence>
<sequence length="465" mass="49122">MTLSPPATLVRSRKALTVSPLKTSAPLGAAMAFMGIDGCLPLFHGAQGCTAFSLVMMVRHFREAIPLQTTAMNEVTTILGGLENIEQALLNITKRTHPKVIGLITTGLTETRGEDMVGDLKTIRQRNPVLDDTVVVLTSTPDFSGGLETGWGKAVSAMIATLVPAGPQPRDAERVTVLAGCHLTPGDIEELRDIIEAFGLRPTILPDLSGSLDGHLPETWVPTTLGGTPLEEIQTLGRAARTIAIGEHMRISGALLEERTGVPTAFLDRVTGLEAVDTLMSLLAEISGRPVPMRLRRQRSQLIDALMDSHFSFGGTRLALAGEPDLVWTLGTLVSGLGARLQAVVTSVDAPFLAGLDTEEVVVGDLEDLAERAGGCDLMIANANARLPAERAGVALFRAGFPILDRLGVAHRVALGYRGTRDTVFALGNALIEAAQTAHAPTAHPANTNRAEEGADHGRSPLALG</sequence>
<dbReference type="SUPFAM" id="SSF53807">
    <property type="entry name" value="Helical backbone' metal receptor"/>
    <property type="match status" value="1"/>
</dbReference>
<dbReference type="InterPro" id="IPR005975">
    <property type="entry name" value="Nase_Mo-Fe_CF"/>
</dbReference>
<dbReference type="EnsemblBacteria" id="ABC23085">
    <property type="protein sequence ID" value="ABC23085"/>
    <property type="gene ID" value="Rru_A2285"/>
</dbReference>
<dbReference type="InterPro" id="IPR000510">
    <property type="entry name" value="Nase/OxRdtase_comp1"/>
</dbReference>
<evidence type="ECO:0000256" key="6">
    <source>
        <dbReference type="RuleBase" id="RU004021"/>
    </source>
</evidence>
<evidence type="ECO:0000313" key="9">
    <source>
        <dbReference type="EMBL" id="ABC23085.1"/>
    </source>
</evidence>
<feature type="domain" description="Nitrogenase/oxidoreductase component 1" evidence="8">
    <location>
        <begin position="24"/>
        <end position="431"/>
    </location>
</feature>
<dbReference type="PATRIC" id="fig|269796.9.peg.2382"/>
<proteinExistence type="inferred from homology"/>
<dbReference type="HOGENOM" id="CLU_025876_2_0_5"/>
<feature type="compositionally biased region" description="Low complexity" evidence="7">
    <location>
        <begin position="437"/>
        <end position="446"/>
    </location>
</feature>
<dbReference type="STRING" id="269796.Rru_A2285"/>
<dbReference type="AlphaFoldDB" id="Q2RS10"/>
<dbReference type="PANTHER" id="PTHR33712">
    <property type="entry name" value="LIGHT-INDEPENDENT PROTOCHLOROPHYLLIDE REDUCTASE SUBUNIT B"/>
    <property type="match status" value="1"/>
</dbReference>
<keyword evidence="10" id="KW-1185">Reference proteome</keyword>
<protein>
    <recommendedName>
        <fullName evidence="4">Nitrogenase iron-molybdenum cofactor biosynthesis protein NifN</fullName>
    </recommendedName>
</protein>
<dbReference type="InterPro" id="IPR000318">
    <property type="entry name" value="Nase_comp1_CS"/>
</dbReference>
<dbReference type="eggNOG" id="COG2710">
    <property type="taxonomic scope" value="Bacteria"/>
</dbReference>
<evidence type="ECO:0000256" key="4">
    <source>
        <dbReference type="ARBA" id="ARBA00013282"/>
    </source>
</evidence>
<dbReference type="InterPro" id="IPR050152">
    <property type="entry name" value="ChlB/BchB/BchZ"/>
</dbReference>
<comment type="pathway">
    <text evidence="2">Cofactor biosynthesis; Fe-Mo cofactor biosynthesis.</text>
</comment>
<accession>Q2RS10</accession>
<dbReference type="GO" id="GO:0065003">
    <property type="term" value="P:protein-containing complex assembly"/>
    <property type="evidence" value="ECO:0007669"/>
    <property type="project" value="InterPro"/>
</dbReference>
<feature type="region of interest" description="Disordered" evidence="7">
    <location>
        <begin position="437"/>
        <end position="465"/>
    </location>
</feature>
<evidence type="ECO:0000313" key="10">
    <source>
        <dbReference type="Proteomes" id="UP000001929"/>
    </source>
</evidence>
<dbReference type="PANTHER" id="PTHR33712:SF7">
    <property type="entry name" value="LIGHT-INDEPENDENT PROTOCHLOROPHYLLIDE REDUCTASE SUBUNIT B"/>
    <property type="match status" value="1"/>
</dbReference>
<feature type="compositionally biased region" description="Basic and acidic residues" evidence="7">
    <location>
        <begin position="450"/>
        <end position="459"/>
    </location>
</feature>
<evidence type="ECO:0000256" key="5">
    <source>
        <dbReference type="ARBA" id="ARBA00023231"/>
    </source>
</evidence>
<evidence type="ECO:0000256" key="3">
    <source>
        <dbReference type="ARBA" id="ARBA00011002"/>
    </source>
</evidence>
<dbReference type="NCBIfam" id="TIGR01285">
    <property type="entry name" value="nifN"/>
    <property type="match status" value="1"/>
</dbReference>
<dbReference type="GO" id="GO:0016163">
    <property type="term" value="F:nitrogenase activity"/>
    <property type="evidence" value="ECO:0007669"/>
    <property type="project" value="InterPro"/>
</dbReference>
<organism evidence="9 10">
    <name type="scientific">Rhodospirillum rubrum (strain ATCC 11170 / ATH 1.1.1 / DSM 467 / LMG 4362 / NCIMB 8255 / S1)</name>
    <dbReference type="NCBI Taxonomy" id="269796"/>
    <lineage>
        <taxon>Bacteria</taxon>
        <taxon>Pseudomonadati</taxon>
        <taxon>Pseudomonadota</taxon>
        <taxon>Alphaproteobacteria</taxon>
        <taxon>Rhodospirillales</taxon>
        <taxon>Rhodospirillaceae</taxon>
        <taxon>Rhodospirillum</taxon>
    </lineage>
</organism>
<dbReference type="Proteomes" id="UP000001929">
    <property type="component" value="Chromosome"/>
</dbReference>
<evidence type="ECO:0000256" key="1">
    <source>
        <dbReference type="ARBA" id="ARBA00003171"/>
    </source>
</evidence>
<evidence type="ECO:0000256" key="2">
    <source>
        <dbReference type="ARBA" id="ARBA00005155"/>
    </source>
</evidence>
<dbReference type="PhylomeDB" id="Q2RS10"/>
<dbReference type="UniPathway" id="UPA00782"/>
<dbReference type="Gene3D" id="3.40.50.1980">
    <property type="entry name" value="Nitrogenase molybdenum iron protein domain"/>
    <property type="match status" value="3"/>
</dbReference>
<gene>
    <name evidence="9" type="ordered locus">Rru_A2285</name>
</gene>
<dbReference type="EMBL" id="CP000230">
    <property type="protein sequence ID" value="ABC23085.1"/>
    <property type="molecule type" value="Genomic_DNA"/>
</dbReference>
<keyword evidence="5 6" id="KW-0535">Nitrogen fixation</keyword>
<reference evidence="9 10" key="1">
    <citation type="journal article" date="2011" name="Stand. Genomic Sci.">
        <title>Complete genome sequence of Rhodospirillum rubrum type strain (S1).</title>
        <authorList>
            <person name="Munk A.C."/>
            <person name="Copeland A."/>
            <person name="Lucas S."/>
            <person name="Lapidus A."/>
            <person name="Del Rio T.G."/>
            <person name="Barry K."/>
            <person name="Detter J.C."/>
            <person name="Hammon N."/>
            <person name="Israni S."/>
            <person name="Pitluck S."/>
            <person name="Brettin T."/>
            <person name="Bruce D."/>
            <person name="Han C."/>
            <person name="Tapia R."/>
            <person name="Gilna P."/>
            <person name="Schmutz J."/>
            <person name="Larimer F."/>
            <person name="Land M."/>
            <person name="Kyrpides N.C."/>
            <person name="Mavromatis K."/>
            <person name="Richardson P."/>
            <person name="Rohde M."/>
            <person name="Goker M."/>
            <person name="Klenk H.P."/>
            <person name="Zhang Y."/>
            <person name="Roberts G.P."/>
            <person name="Reslewic S."/>
            <person name="Schwartz D.C."/>
        </authorList>
    </citation>
    <scope>NUCLEOTIDE SEQUENCE [LARGE SCALE GENOMIC DNA]</scope>
    <source>
        <strain evidence="10">ATCC 11170 / ATH 1.1.1 / DSM 467 / LMG 4362 / NCIMB 8255 / S1</strain>
    </source>
</reference>
<name>Q2RS10_RHORT</name>
<dbReference type="Gene3D" id="6.10.250.1090">
    <property type="match status" value="1"/>
</dbReference>
<dbReference type="CDD" id="cd01966">
    <property type="entry name" value="Nitrogenase_NifN_1"/>
    <property type="match status" value="1"/>
</dbReference>
<evidence type="ECO:0000259" key="8">
    <source>
        <dbReference type="Pfam" id="PF00148"/>
    </source>
</evidence>
<comment type="function">
    <text evidence="1">This protein may play a role in the biosynthesis of the prosthetic group of nitrogenase (FeMo cofactor).</text>
</comment>
<dbReference type="Pfam" id="PF00148">
    <property type="entry name" value="Oxidored_nitro"/>
    <property type="match status" value="1"/>
</dbReference>
<dbReference type="RefSeq" id="WP_011389940.1">
    <property type="nucleotide sequence ID" value="NC_007643.1"/>
</dbReference>
<dbReference type="KEGG" id="rru:Rru_A2285"/>
<comment type="similarity">
    <text evidence="3 6">Belongs to the NifD/NifK/NifE/NifN family.</text>
</comment>